<feature type="transmembrane region" description="Helical" evidence="19">
    <location>
        <begin position="389"/>
        <end position="412"/>
    </location>
</feature>
<keyword evidence="11" id="KW-0560">Oxidoreductase</keyword>
<evidence type="ECO:0000256" key="17">
    <source>
        <dbReference type="PIRSR" id="PIRSR017205-2"/>
    </source>
</evidence>
<dbReference type="OrthoDB" id="269384at2759"/>
<evidence type="ECO:0000313" key="22">
    <source>
        <dbReference type="Proteomes" id="UP000039324"/>
    </source>
</evidence>
<organism evidence="21 22">
    <name type="scientific">Plasmodiophora brassicae</name>
    <name type="common">Clubroot disease agent</name>
    <dbReference type="NCBI Taxonomy" id="37360"/>
    <lineage>
        <taxon>Eukaryota</taxon>
        <taxon>Sar</taxon>
        <taxon>Rhizaria</taxon>
        <taxon>Endomyxa</taxon>
        <taxon>Phytomyxea</taxon>
        <taxon>Plasmodiophorida</taxon>
        <taxon>Plasmodiophoridae</taxon>
        <taxon>Plasmodiophora</taxon>
    </lineage>
</organism>
<keyword evidence="12 19" id="KW-0472">Membrane</keyword>
<feature type="binding site" evidence="17">
    <location>
        <position position="163"/>
    </location>
    <ligand>
        <name>FAD</name>
        <dbReference type="ChEBI" id="CHEBI:57692"/>
    </ligand>
</feature>
<comment type="subcellular location">
    <subcellularLocation>
        <location evidence="2">Endoplasmic reticulum membrane</location>
        <topology evidence="2">Peripheral membrane protein</topology>
        <orientation evidence="2">Lumenal side</orientation>
    </subcellularLocation>
</comment>
<gene>
    <name evidence="21" type="ORF">PBRA_004802</name>
</gene>
<keyword evidence="15" id="KW-0676">Redox-active center</keyword>
<name>A0A0G4ILZ2_PLABS</name>
<evidence type="ECO:0000256" key="11">
    <source>
        <dbReference type="ARBA" id="ARBA00023002"/>
    </source>
</evidence>
<keyword evidence="14" id="KW-0325">Glycoprotein</keyword>
<dbReference type="SUPFAM" id="SSF110019">
    <property type="entry name" value="ERO1-like"/>
    <property type="match status" value="1"/>
</dbReference>
<dbReference type="InterPro" id="IPR007266">
    <property type="entry name" value="Ero1"/>
</dbReference>
<evidence type="ECO:0000256" key="12">
    <source>
        <dbReference type="ARBA" id="ARBA00023136"/>
    </source>
</evidence>
<keyword evidence="7 20" id="KW-0732">Signal</keyword>
<dbReference type="GO" id="GO:0015035">
    <property type="term" value="F:protein-disulfide reductase activity"/>
    <property type="evidence" value="ECO:0007669"/>
    <property type="project" value="InterPro"/>
</dbReference>
<evidence type="ECO:0000256" key="16">
    <source>
        <dbReference type="PIRSR" id="PIRSR017205-1"/>
    </source>
</evidence>
<feature type="chain" id="PRO_5005192759" evidence="20">
    <location>
        <begin position="20"/>
        <end position="422"/>
    </location>
</feature>
<feature type="binding site" evidence="17">
    <location>
        <position position="152"/>
    </location>
    <ligand>
        <name>FAD</name>
        <dbReference type="ChEBI" id="CHEBI:57692"/>
    </ligand>
</feature>
<dbReference type="STRING" id="37360.A0A0G4ILZ2"/>
<keyword evidence="5" id="KW-0813">Transport</keyword>
<dbReference type="OMA" id="CYKDRLH"/>
<feature type="disulfide bond" description="Redox-active" evidence="18">
    <location>
        <begin position="73"/>
        <end position="78"/>
    </location>
</feature>
<evidence type="ECO:0000256" key="9">
    <source>
        <dbReference type="ARBA" id="ARBA00022827"/>
    </source>
</evidence>
<dbReference type="PANTHER" id="PTHR12613">
    <property type="entry name" value="ERO1-RELATED"/>
    <property type="match status" value="1"/>
</dbReference>
<evidence type="ECO:0000256" key="18">
    <source>
        <dbReference type="PIRSR" id="PIRSR017205-3"/>
    </source>
</evidence>
<reference evidence="21 22" key="1">
    <citation type="submission" date="2015-02" db="EMBL/GenBank/DDBJ databases">
        <authorList>
            <person name="Chooi Y.-H."/>
        </authorList>
    </citation>
    <scope>NUCLEOTIDE SEQUENCE [LARGE SCALE GENOMIC DNA]</scope>
    <source>
        <strain evidence="21">E3</strain>
    </source>
</reference>
<dbReference type="PANTHER" id="PTHR12613:SF0">
    <property type="entry name" value="ERO1-LIKE PROTEIN"/>
    <property type="match status" value="1"/>
</dbReference>
<feature type="disulfide bond" description="Redox-active" evidence="18">
    <location>
        <begin position="325"/>
        <end position="328"/>
    </location>
</feature>
<keyword evidence="22" id="KW-1185">Reference proteome</keyword>
<evidence type="ECO:0000256" key="8">
    <source>
        <dbReference type="ARBA" id="ARBA00022824"/>
    </source>
</evidence>
<keyword evidence="6" id="KW-0285">Flavoprotein</keyword>
<dbReference type="GO" id="GO:0005789">
    <property type="term" value="C:endoplasmic reticulum membrane"/>
    <property type="evidence" value="ECO:0007669"/>
    <property type="project" value="UniProtKB-SubCell"/>
</dbReference>
<feature type="active site" description="Nucleophile" evidence="16">
    <location>
        <position position="325"/>
    </location>
</feature>
<keyword evidence="8" id="KW-0256">Endoplasmic reticulum</keyword>
<evidence type="ECO:0000256" key="14">
    <source>
        <dbReference type="ARBA" id="ARBA00023180"/>
    </source>
</evidence>
<keyword evidence="9 17" id="KW-0274">FAD</keyword>
<evidence type="ECO:0000313" key="21">
    <source>
        <dbReference type="EMBL" id="CEO96112.1"/>
    </source>
</evidence>
<evidence type="ECO:0000256" key="7">
    <source>
        <dbReference type="ARBA" id="ARBA00022729"/>
    </source>
</evidence>
<comment type="cofactor">
    <cofactor evidence="1 17">
        <name>FAD</name>
        <dbReference type="ChEBI" id="CHEBI:57692"/>
    </cofactor>
</comment>
<protein>
    <submittedName>
        <fullName evidence="21">Uncharacterized protein</fullName>
    </submittedName>
</protein>
<keyword evidence="10" id="KW-0249">Electron transport</keyword>
<evidence type="ECO:0000256" key="20">
    <source>
        <dbReference type="SAM" id="SignalP"/>
    </source>
</evidence>
<feature type="binding site" evidence="17">
    <location>
        <position position="191"/>
    </location>
    <ligand>
        <name>FAD</name>
        <dbReference type="ChEBI" id="CHEBI:57692"/>
    </ligand>
</feature>
<evidence type="ECO:0000256" key="13">
    <source>
        <dbReference type="ARBA" id="ARBA00023157"/>
    </source>
</evidence>
<dbReference type="Pfam" id="PF04137">
    <property type="entry name" value="ERO1"/>
    <property type="match status" value="1"/>
</dbReference>
<dbReference type="PIRSF" id="PIRSF017205">
    <property type="entry name" value="ERO1"/>
    <property type="match status" value="1"/>
</dbReference>
<evidence type="ECO:0000256" key="5">
    <source>
        <dbReference type="ARBA" id="ARBA00022448"/>
    </source>
</evidence>
<evidence type="ECO:0000256" key="1">
    <source>
        <dbReference type="ARBA" id="ARBA00001974"/>
    </source>
</evidence>
<keyword evidence="19" id="KW-0812">Transmembrane</keyword>
<dbReference type="EMBL" id="CDSF01000046">
    <property type="protein sequence ID" value="CEO96112.1"/>
    <property type="molecule type" value="Genomic_DNA"/>
</dbReference>
<dbReference type="AlphaFoldDB" id="A0A0G4ILZ2"/>
<comment type="subunit">
    <text evidence="4">May function both as a monomer and a homodimer.</text>
</comment>
<evidence type="ECO:0000256" key="3">
    <source>
        <dbReference type="ARBA" id="ARBA00008277"/>
    </source>
</evidence>
<accession>A0A0G4ILZ2</accession>
<evidence type="ECO:0000256" key="6">
    <source>
        <dbReference type="ARBA" id="ARBA00022630"/>
    </source>
</evidence>
<dbReference type="GO" id="GO:0034975">
    <property type="term" value="P:protein folding in endoplasmic reticulum"/>
    <property type="evidence" value="ECO:0007669"/>
    <property type="project" value="InterPro"/>
</dbReference>
<keyword evidence="13 18" id="KW-1015">Disulfide bond</keyword>
<evidence type="ECO:0000256" key="10">
    <source>
        <dbReference type="ARBA" id="ARBA00022982"/>
    </source>
</evidence>
<dbReference type="InterPro" id="IPR037192">
    <property type="entry name" value="ERO1-like_sf"/>
</dbReference>
<evidence type="ECO:0000256" key="4">
    <source>
        <dbReference type="ARBA" id="ARBA00011802"/>
    </source>
</evidence>
<proteinExistence type="inferred from homology"/>
<evidence type="ECO:0000256" key="2">
    <source>
        <dbReference type="ARBA" id="ARBA00004367"/>
    </source>
</evidence>
<dbReference type="GO" id="GO:0071949">
    <property type="term" value="F:FAD binding"/>
    <property type="evidence" value="ECO:0007669"/>
    <property type="project" value="InterPro"/>
</dbReference>
<dbReference type="Proteomes" id="UP000039324">
    <property type="component" value="Unassembled WGS sequence"/>
</dbReference>
<evidence type="ECO:0000256" key="19">
    <source>
        <dbReference type="SAM" id="Phobius"/>
    </source>
</evidence>
<feature type="signal peptide" evidence="20">
    <location>
        <begin position="1"/>
        <end position="19"/>
    </location>
</feature>
<evidence type="ECO:0000256" key="15">
    <source>
        <dbReference type="ARBA" id="ARBA00023284"/>
    </source>
</evidence>
<keyword evidence="19" id="KW-1133">Transmembrane helix</keyword>
<sequence>MRRRALLVIVAAAVVAVTPTKIDDCCCEMETVDLANQDQLHATLQRLRETRFFRIFQVNLDNECQFWQGYSMCHSPGCSVCECEDDDIPPLWKAGTELDTGLPSFRHWTEKDDSWIVQDTGNSEHVAGVLAAGSHLRSVTFIDLQRNPEGYTGYTGESARKVWAAMYGENCFQEDMSSMCYEKRVFYRLLSGMQACIAAHVSFNHPLGEGLEWGPEPHVFDRMLGNHPNRIQNMYFTYVFLLRAVNKVSPHLLNYDFHTGNNDAEDQRVDALLRALLASPMIQQCSPEHSFDERIMFQDLAMGSIKTQLKNHFRNLSLILDCVQCDKCKVHGKLQVLGLGTALKILFNNPQKLTRNEIIALINTLGKFSHGLWIVNEMQHLAKLSWTRVAIVVGVCTLAFWSACCLFIRLWIVRHRMKAKTD</sequence>
<comment type="similarity">
    <text evidence="3">Belongs to the EROs family.</text>
</comment>
<dbReference type="GO" id="GO:0016972">
    <property type="term" value="F:thiol oxidase activity"/>
    <property type="evidence" value="ECO:0007669"/>
    <property type="project" value="InterPro"/>
</dbReference>
<feature type="active site" evidence="16">
    <location>
        <position position="328"/>
    </location>
</feature>